<dbReference type="GO" id="GO:0030313">
    <property type="term" value="C:cell envelope"/>
    <property type="evidence" value="ECO:0007669"/>
    <property type="project" value="UniProtKB-SubCell"/>
</dbReference>
<name>U4KKK9_ALTPJ</name>
<feature type="domain" description="Right handed beta helix" evidence="3">
    <location>
        <begin position="583"/>
        <end position="691"/>
    </location>
</feature>
<proteinExistence type="predicted"/>
<keyword evidence="2" id="KW-1133">Transmembrane helix</keyword>
<dbReference type="OrthoDB" id="384575at2"/>
<dbReference type="InterPro" id="IPR013378">
    <property type="entry name" value="InlB-like_B-rpt"/>
</dbReference>
<reference evidence="4 5" key="1">
    <citation type="journal article" date="2013" name="J. Mol. Microbiol. Biotechnol.">
        <title>Analysis of the Complete Genomes of Acholeplasma brassicae , A. palmae and A. laidlawii and Their Comparison to the Obligate Parasites from ' Candidatus Phytoplasma'.</title>
        <authorList>
            <person name="Kube M."/>
            <person name="Siewert C."/>
            <person name="Migdoll A.M."/>
            <person name="Duduk B."/>
            <person name="Holz S."/>
            <person name="Rabus R."/>
            <person name="Seemuller E."/>
            <person name="Mitrovic J."/>
            <person name="Muller I."/>
            <person name="Buttner C."/>
            <person name="Reinhardt R."/>
        </authorList>
    </citation>
    <scope>NUCLEOTIDE SEQUENCE [LARGE SCALE GENOMIC DNA]</scope>
    <source>
        <strain evidence="4 5">J233</strain>
    </source>
</reference>
<dbReference type="InterPro" id="IPR006626">
    <property type="entry name" value="PbH1"/>
</dbReference>
<evidence type="ECO:0000256" key="1">
    <source>
        <dbReference type="ARBA" id="ARBA00004196"/>
    </source>
</evidence>
<dbReference type="NCBIfam" id="TIGR02543">
    <property type="entry name" value="List_Bact_rpt"/>
    <property type="match status" value="2"/>
</dbReference>
<dbReference type="InterPro" id="IPR011050">
    <property type="entry name" value="Pectin_lyase_fold/virulence"/>
</dbReference>
<gene>
    <name evidence="4" type="ORF">BN85405610</name>
</gene>
<sequence length="2928" mass="325546">MKGLIKISSFFVGVLAIAGIVFWIISSQNKTKEYTVRFESEKVLVESKKVKKGEKLEEPTKPNRTGYDFDGWWKEPTYISEWKFTIDTVESDITLYAKWEPTVNETVTITFNTDGAPEIAPLIIDKGTKAELPTPKKEGYTFTGWHIGNVRFDSTKPVDNNITLTAKWEVITPETKSYKVVFNYDNNTPNLEVEILENGIITKPANPTKEGYVFSAWYVDNTEYNFNSPVTKDITVTARWIKEHTVTFTVDGTTYNTVKVTDNNKVLVPTNNPVKEGFIFKEWHNSNGELFNFESTITEDTEIVAYFEEKEANANYYTVTFNSNSGQSVASQELKEDQLVKEPGKLTKEGYNFLGWFLGETKYSFDTPIKSNLELVAKWEIHTFKVAIDYDYDGLTENKTVDWNTKIQLDNPTRESHDFVEWQLDGQTFDKETLITKDIALKAIWKIKTYEVTINPNNGSDVTTQTINWGERPQLLGKEDLSKEGYVFYAWYAGSIRDNENLLVKQNLEFKLKWAKAAATAEGLKDALTKIEADVPILITAPITLTEPLQLPAGALLDGGGQTISFAPIQEPVRFRSNAMLLNAVRMNTKTGLVIENSDSQLVHTKIAGATGFGITVKNAENVLIEDVEILDSEQGAILITGSTVTIKDVTMTNNFKNIIVEEGNKNPRVTTQGSLITNNTQALIIIEQEVENIENWFDTNLVAIRMENETRVQLVEELNETLGQAYTFRNGINTIVKDYKTLIDNVTIDNITLLDDINLTEQIIIRRALTLDGNNKTVTLDNRSGWDAQYLIQVYNATDVVIKNIRLQGGDAGLLVNASEVKVENITLDNHEFGGIEVSKGEKPTHTPALEVNGLTHTNINETLPIIWIDNLSTIGDYSVIVDGLKEYKHPKKDQQWYVLESYDTEAPELETNTIVNQDGKIIITIKANDENLHSLEIDHNFEGILPEFTVYASESNPYGTDALRNEFEKQGVEVVFESGKWTIIIDGSSYEKLIKNANSEFIVHFVIADKNGNKFGSMSPTTNENTIKVSLSEVGVETEEELRLAITNPNITAINLVNDIELKTSLVVTRPVVINGNGNVLSLPTNTEWVKGSYVIQAFKTTGVVIKNITLAGGNAGLLVNGSEVTVENVKVTNNSFGGIEVSKGKNVESTPILTVNGLTYVTTNNLPVIWVDQVSTIDEYEVNVEELSSYKPVGKDQVWYVEASRVPMTVKENIEAALDYKYEGYQYTGTFKLNGTEILATYAGIVESKSVMNDLARYLGALYRVDGSIVKEITFNGIKYTWNNEGKLSGSNWMNGETTLVSAVTTQFLVNPTQLSYDFILSDGENTETLTLTIDEATRVSVEVKDELGLRIALGNFRVAEIILTKGFELSQSLVVTRPVVINGNGNVLSLPTNTEWVKGSYVIQAFKTTGVVIKNITLAGGNAGLLVNGSEVTVENVEVTNNSFGGIEVSKGKNVTSTPKLTVNGLTYETTNNLPVIWVDKVSSIGAYEVITNLESYEPNGKDQVWFVSEGKGALNLEDTIEAAYGYKYEKYTYNGKLNKETLEVTYTLNMDEKYYVLMMNDFARYMGALYRVERSSVKGIIYDGVTYTWNESRGLKGSNWMNGDKTLVEVLVAKYKENPTKEITVSLIGKETKEITFKLDIVANVSDETGLRLAVKNPGVREIILTKGFELKASLVLERPIVINGNGNTLSRPIRTDWVERNYVIQAYNTTGVVIKNITLAGGNAGLLVNGSEVTVENVKVTNNSFGGIEVSKGENVTSTPKLTVNGLTYVTTNNLPVIWVDKLAKGEYEVRVDGLKEYNHPTKNQVWYVVENYDTEAPELETKTMVNENGTIVITIKANDENLHSLEIDHNFEKLGLPEFTVYASESNPYGTDALRNQFESYGVTVIFKDGQWTITLDGAAYKTLITKEPKEFVVYFVIADKNGNKFGSMSPTTNENTIRVSLSEVGVENEEELRLAITNTKVKVINILNDIKLETSLVLERPVVINGNENTLSLPINTKWVERNYVIQAYNTTGVVIKNITLAGGNAGLLVNGSEVTVENVEVTNNSFGGIEVSKGKNVTSTPKLTVNGLTYVTTNNLPVIWVDKVSSIDEYEVNAEELSSYKPVGKDQVWYVEASRVPMTVEENIQKAFEYKYADYTYKLTTALVGDAYVINSSRLVESKFLMNDLARYLGALYRVDGSVVREITFNGIKYTWNNEGELSGSNWMNGETTLVSAVTTQFLVNPNQLSYAFNLSDGENTKELVFMISKEIQLSADVSSESELRIAVANPAVKAINLTNGFNLTETSTTVKSGLVISRPLTLNGNGHTLTMDNKTEWQGNYIIQVIKTEGVILNNIKFDGGDAAILVNGAVVEVKDIVLGNHEFGGIEVSTGKTSGLLTPRLTVNGLITSKLAPTLSAVWTEGTHSEWVTYLGSEQTIFIKPNGEKQTWFGPKAYMFETVNVTTQEELRSALEKPEVKVINLVNNIELSEGFYQKTKAGLLINRAVTINGNGKELSMISDDGWQANYILHIYNASGVILENIKFNGGDAAILLNGSETELKNITLGSYEFGGIEVKNLANKVSELSMNQVSYGSKELPVVWFDGITTEIVFEGLTKIQLVAANGKDQVWFVSNDFVQTTAYVRNEVELRSSVLNKNIKTIILVKDIELTNAIEINQRNDLVLNGSGKTLILPEITEFKSFYLIKLYLSEVEIKNIKLFGGDAGILVNGSKATVENIEFLNHRLAGIDLSKGKGVTINPSLQIKGALKHNLTIQPVILVDDASINYHLEADLEAYGLKQNILGLKIFYVSETISEEIINYLIVAQAYKYDDYEYLGKFKTGYNKAILEIKEELVRDAYKDLARLLGALYRVSKEKITKIVFNNLEYTWNEKLDRKGSNFELNGVSLVSVLSNYILNDEGQKAQITIHTMDASLDINIQMSVVK</sequence>
<dbReference type="Pfam" id="PF13229">
    <property type="entry name" value="Beta_helix"/>
    <property type="match status" value="1"/>
</dbReference>
<feature type="transmembrane region" description="Helical" evidence="2">
    <location>
        <begin position="7"/>
        <end position="25"/>
    </location>
</feature>
<dbReference type="Gene3D" id="2.60.40.4270">
    <property type="entry name" value="Listeria-Bacteroides repeat domain"/>
    <property type="match status" value="5"/>
</dbReference>
<dbReference type="EMBL" id="FO681347">
    <property type="protein sequence ID" value="CCV64138.1"/>
    <property type="molecule type" value="Genomic_DNA"/>
</dbReference>
<evidence type="ECO:0000313" key="4">
    <source>
        <dbReference type="EMBL" id="CCV64138.1"/>
    </source>
</evidence>
<dbReference type="STRING" id="1318466.BN85405610"/>
<dbReference type="SMART" id="SM00710">
    <property type="entry name" value="PbH1"/>
    <property type="match status" value="16"/>
</dbReference>
<dbReference type="RefSeq" id="WP_026657753.1">
    <property type="nucleotide sequence ID" value="NC_022538.1"/>
</dbReference>
<dbReference type="InterPro" id="IPR046776">
    <property type="entry name" value="Pectate_lyase_5"/>
</dbReference>
<dbReference type="HOGENOM" id="CLU_226369_0_0_14"/>
<evidence type="ECO:0000256" key="2">
    <source>
        <dbReference type="SAM" id="Phobius"/>
    </source>
</evidence>
<evidence type="ECO:0000313" key="5">
    <source>
        <dbReference type="Proteomes" id="UP000032740"/>
    </source>
</evidence>
<comment type="subcellular location">
    <subcellularLocation>
        <location evidence="1">Cell envelope</location>
    </subcellularLocation>
</comment>
<dbReference type="Pfam" id="PF09479">
    <property type="entry name" value="Flg_new"/>
    <property type="match status" value="7"/>
</dbReference>
<organism evidence="4 5">
    <name type="scientific">Alteracholeplasma palmae (strain ATCC 49389 / J233)</name>
    <name type="common">Acholeplasma palmae</name>
    <dbReference type="NCBI Taxonomy" id="1318466"/>
    <lineage>
        <taxon>Bacteria</taxon>
        <taxon>Bacillati</taxon>
        <taxon>Mycoplasmatota</taxon>
        <taxon>Mollicutes</taxon>
        <taxon>Acholeplasmatales</taxon>
        <taxon>Acholeplasmataceae</taxon>
        <taxon>Acholeplasma</taxon>
    </lineage>
</organism>
<accession>U4KKK9</accession>
<dbReference type="InterPro" id="IPR012334">
    <property type="entry name" value="Pectin_lyas_fold"/>
</dbReference>
<keyword evidence="2" id="KW-0472">Membrane</keyword>
<keyword evidence="5" id="KW-1185">Reference proteome</keyword>
<dbReference type="Gene3D" id="2.160.20.10">
    <property type="entry name" value="Single-stranded right-handed beta-helix, Pectin lyase-like"/>
    <property type="match status" value="5"/>
</dbReference>
<dbReference type="KEGG" id="apal:BN85405610"/>
<dbReference type="SUPFAM" id="SSF51126">
    <property type="entry name" value="Pectin lyase-like"/>
    <property type="match status" value="8"/>
</dbReference>
<dbReference type="InterPro" id="IPR042229">
    <property type="entry name" value="Listeria/Bacterioides_rpt_sf"/>
</dbReference>
<evidence type="ECO:0000259" key="3">
    <source>
        <dbReference type="Pfam" id="PF13229"/>
    </source>
</evidence>
<dbReference type="Proteomes" id="UP000032740">
    <property type="component" value="Chromosome"/>
</dbReference>
<keyword evidence="2" id="KW-0812">Transmembrane</keyword>
<protein>
    <recommendedName>
        <fullName evidence="3">Right handed beta helix domain-containing protein</fullName>
    </recommendedName>
</protein>
<dbReference type="Pfam" id="PF20585">
    <property type="entry name" value="Pectate_lyase_5"/>
    <property type="match status" value="6"/>
</dbReference>
<dbReference type="InterPro" id="IPR039448">
    <property type="entry name" value="Beta_helix"/>
</dbReference>